<name>A0A0B4XEU1_9HYPH</name>
<geneLocation type="plasmid" evidence="2 3">
    <name>pRgalR602c</name>
</geneLocation>
<sequence>MKKIASPSKDQFQRANNRSGVKLVLKEAAALRDEKDRTPRAAGRQGFKRSSY</sequence>
<protein>
    <submittedName>
        <fullName evidence="2">Uncharacterized protein</fullName>
    </submittedName>
</protein>
<keyword evidence="2" id="KW-0614">Plasmid</keyword>
<proteinExistence type="predicted"/>
<dbReference type="EMBL" id="CP006880">
    <property type="protein sequence ID" value="AJD44977.1"/>
    <property type="molecule type" value="Genomic_DNA"/>
</dbReference>
<dbReference type="AlphaFoldDB" id="A0A0B4XEU1"/>
<dbReference type="KEGG" id="rga:RGR602_PC00944"/>
<feature type="region of interest" description="Disordered" evidence="1">
    <location>
        <begin position="32"/>
        <end position="52"/>
    </location>
</feature>
<accession>A0A0B4XEU1</accession>
<evidence type="ECO:0000256" key="1">
    <source>
        <dbReference type="SAM" id="MobiDB-lite"/>
    </source>
</evidence>
<keyword evidence="3" id="KW-1185">Reference proteome</keyword>
<evidence type="ECO:0000313" key="3">
    <source>
        <dbReference type="Proteomes" id="UP000031368"/>
    </source>
</evidence>
<organism evidence="2 3">
    <name type="scientific">Rhizobium gallicum bv. gallicum R602sp</name>
    <dbReference type="NCBI Taxonomy" id="1041138"/>
    <lineage>
        <taxon>Bacteria</taxon>
        <taxon>Pseudomonadati</taxon>
        <taxon>Pseudomonadota</taxon>
        <taxon>Alphaproteobacteria</taxon>
        <taxon>Hyphomicrobiales</taxon>
        <taxon>Rhizobiaceae</taxon>
        <taxon>Rhizobium/Agrobacterium group</taxon>
        <taxon>Rhizobium</taxon>
    </lineage>
</organism>
<gene>
    <name evidence="2" type="ORF">RGR602_PC00944</name>
</gene>
<dbReference type="HOGENOM" id="CLU_3084018_0_0_5"/>
<dbReference type="Proteomes" id="UP000031368">
    <property type="component" value="Plasmid pRgalR602c"/>
</dbReference>
<evidence type="ECO:0000313" key="2">
    <source>
        <dbReference type="EMBL" id="AJD44977.1"/>
    </source>
</evidence>
<reference evidence="2 3" key="1">
    <citation type="submission" date="2013-11" db="EMBL/GenBank/DDBJ databases">
        <title>Complete genome sequence of Rhizobium gallicum bv. gallicum R602.</title>
        <authorList>
            <person name="Bustos P."/>
            <person name="Santamaria R.I."/>
            <person name="Lozano L."/>
            <person name="Acosta J.L."/>
            <person name="Ormeno-Orrillo E."/>
            <person name="Rogel M.A."/>
            <person name="Romero D."/>
            <person name="Cevallos M.A."/>
            <person name="Martinez-Romero E."/>
            <person name="Gonzalez V."/>
        </authorList>
    </citation>
    <scope>NUCLEOTIDE SEQUENCE [LARGE SCALE GENOMIC DNA]</scope>
    <source>
        <strain evidence="2 3">R602</strain>
        <plasmid evidence="2 3">pRgalR602c</plasmid>
    </source>
</reference>